<evidence type="ECO:0000313" key="19">
    <source>
        <dbReference type="EMBL" id="SDQ11133.1"/>
    </source>
</evidence>
<evidence type="ECO:0000256" key="6">
    <source>
        <dbReference type="ARBA" id="ARBA00014944"/>
    </source>
</evidence>
<proteinExistence type="inferred from homology"/>
<evidence type="ECO:0000256" key="12">
    <source>
        <dbReference type="ARBA" id="ARBA00023136"/>
    </source>
</evidence>
<evidence type="ECO:0000256" key="2">
    <source>
        <dbReference type="ARBA" id="ARBA00004141"/>
    </source>
</evidence>
<comment type="function">
    <text evidence="1">This protein catalyzes the committed step to the synthesis of the acidic phospholipids.</text>
</comment>
<evidence type="ECO:0000256" key="15">
    <source>
        <dbReference type="ARBA" id="ARBA00033018"/>
    </source>
</evidence>
<dbReference type="PANTHER" id="PTHR14269:SF62">
    <property type="entry name" value="CDP-DIACYLGLYCEROL--GLYCEROL-3-PHOSPHATE 3-PHOSPHATIDYLTRANSFERASE 1, CHLOROPLASTIC"/>
    <property type="match status" value="1"/>
</dbReference>
<dbReference type="InterPro" id="IPR043130">
    <property type="entry name" value="CDP-OH_PTrfase_TM_dom"/>
</dbReference>
<evidence type="ECO:0000256" key="8">
    <source>
        <dbReference type="ARBA" id="ARBA00022679"/>
    </source>
</evidence>
<dbReference type="PIRSF" id="PIRSF000847">
    <property type="entry name" value="Phos_ph_gly_syn"/>
    <property type="match status" value="1"/>
</dbReference>
<comment type="subcellular location">
    <subcellularLocation>
        <location evidence="2">Membrane</location>
        <topology evidence="2">Multi-pass membrane protein</topology>
    </subcellularLocation>
</comment>
<keyword evidence="20" id="KW-1185">Reference proteome</keyword>
<organism evidence="19 20">
    <name type="scientific">Carnobacterium viridans</name>
    <dbReference type="NCBI Taxonomy" id="174587"/>
    <lineage>
        <taxon>Bacteria</taxon>
        <taxon>Bacillati</taxon>
        <taxon>Bacillota</taxon>
        <taxon>Bacilli</taxon>
        <taxon>Lactobacillales</taxon>
        <taxon>Carnobacteriaceae</taxon>
        <taxon>Carnobacterium</taxon>
    </lineage>
</organism>
<dbReference type="Pfam" id="PF01066">
    <property type="entry name" value="CDP-OH_P_transf"/>
    <property type="match status" value="1"/>
</dbReference>
<evidence type="ECO:0000256" key="17">
    <source>
        <dbReference type="RuleBase" id="RU003750"/>
    </source>
</evidence>
<dbReference type="InterPro" id="IPR048254">
    <property type="entry name" value="CDP_ALCOHOL_P_TRANSF_CS"/>
</dbReference>
<comment type="catalytic activity">
    <reaction evidence="16">
        <text>a CDP-1,2-diacyl-sn-glycerol + sn-glycerol 3-phosphate = a 1,2-diacyl-sn-glycero-3-phospho-(1'-sn-glycero-3'-phosphate) + CMP + H(+)</text>
        <dbReference type="Rhea" id="RHEA:12593"/>
        <dbReference type="ChEBI" id="CHEBI:15378"/>
        <dbReference type="ChEBI" id="CHEBI:57597"/>
        <dbReference type="ChEBI" id="CHEBI:58332"/>
        <dbReference type="ChEBI" id="CHEBI:60110"/>
        <dbReference type="ChEBI" id="CHEBI:60377"/>
        <dbReference type="EC" id="2.7.8.5"/>
    </reaction>
</comment>
<evidence type="ECO:0000256" key="7">
    <source>
        <dbReference type="ARBA" id="ARBA00022516"/>
    </source>
</evidence>
<keyword evidence="9 18" id="KW-0812">Transmembrane</keyword>
<gene>
    <name evidence="19" type="ORF">SAMN04487752_0755</name>
</gene>
<evidence type="ECO:0000256" key="18">
    <source>
        <dbReference type="SAM" id="Phobius"/>
    </source>
</evidence>
<keyword evidence="13" id="KW-0594">Phospholipid biosynthesis</keyword>
<dbReference type="AlphaFoldDB" id="A0A1H0Y7S4"/>
<dbReference type="EMBL" id="FNJW01000008">
    <property type="protein sequence ID" value="SDQ11133.1"/>
    <property type="molecule type" value="Genomic_DNA"/>
</dbReference>
<dbReference type="OrthoDB" id="9796672at2"/>
<name>A0A1H0Y7S4_9LACT</name>
<keyword evidence="8 17" id="KW-0808">Transferase</keyword>
<keyword evidence="11" id="KW-0443">Lipid metabolism</keyword>
<evidence type="ECO:0000256" key="11">
    <source>
        <dbReference type="ARBA" id="ARBA00023098"/>
    </source>
</evidence>
<evidence type="ECO:0000256" key="9">
    <source>
        <dbReference type="ARBA" id="ARBA00022692"/>
    </source>
</evidence>
<dbReference type="InterPro" id="IPR000462">
    <property type="entry name" value="CDP-OH_P_trans"/>
</dbReference>
<dbReference type="PANTHER" id="PTHR14269">
    <property type="entry name" value="CDP-DIACYLGLYCEROL--GLYCEROL-3-PHOSPHATE 3-PHOSPHATIDYLTRANSFERASE-RELATED"/>
    <property type="match status" value="1"/>
</dbReference>
<dbReference type="GO" id="GO:0006655">
    <property type="term" value="P:phosphatidylglycerol biosynthetic process"/>
    <property type="evidence" value="ECO:0007669"/>
    <property type="project" value="UniProtKB-UniPathway"/>
</dbReference>
<evidence type="ECO:0000256" key="3">
    <source>
        <dbReference type="ARBA" id="ARBA00005042"/>
    </source>
</evidence>
<evidence type="ECO:0000256" key="1">
    <source>
        <dbReference type="ARBA" id="ARBA00003973"/>
    </source>
</evidence>
<evidence type="ECO:0000256" key="13">
    <source>
        <dbReference type="ARBA" id="ARBA00023209"/>
    </source>
</evidence>
<reference evidence="20" key="1">
    <citation type="submission" date="2016-10" db="EMBL/GenBank/DDBJ databases">
        <authorList>
            <person name="Varghese N."/>
            <person name="Submissions S."/>
        </authorList>
    </citation>
    <scope>NUCLEOTIDE SEQUENCE [LARGE SCALE GENOMIC DNA]</scope>
    <source>
        <strain evidence="20">MPL-11</strain>
    </source>
</reference>
<keyword evidence="7" id="KW-0444">Lipid biosynthesis</keyword>
<comment type="similarity">
    <text evidence="4 17">Belongs to the CDP-alcohol phosphatidyltransferase class-I family.</text>
</comment>
<protein>
    <recommendedName>
        <fullName evidence="6">CDP-diacylglycerol--glycerol-3-phosphate 3-phosphatidyltransferase</fullName>
        <ecNumber evidence="5">2.7.8.5</ecNumber>
    </recommendedName>
    <alternativeName>
        <fullName evidence="15">Phosphatidylglycerophosphate synthase</fullName>
    </alternativeName>
</protein>
<dbReference type="RefSeq" id="WP_089975301.1">
    <property type="nucleotide sequence ID" value="NZ_CP084916.1"/>
</dbReference>
<comment type="pathway">
    <text evidence="3">Phospholipid metabolism; phosphatidylglycerol biosynthesis; phosphatidylglycerol from CDP-diacylglycerol: step 1/2.</text>
</comment>
<accession>A0A1H0Y7S4</accession>
<dbReference type="PROSITE" id="PS00379">
    <property type="entry name" value="CDP_ALCOHOL_P_TRANSF"/>
    <property type="match status" value="1"/>
</dbReference>
<dbReference type="InterPro" id="IPR050324">
    <property type="entry name" value="CDP-alcohol_PTase-I"/>
</dbReference>
<dbReference type="Gene3D" id="1.20.120.1760">
    <property type="match status" value="1"/>
</dbReference>
<feature type="transmembrane region" description="Helical" evidence="18">
    <location>
        <begin position="129"/>
        <end position="151"/>
    </location>
</feature>
<evidence type="ECO:0000256" key="4">
    <source>
        <dbReference type="ARBA" id="ARBA00010441"/>
    </source>
</evidence>
<dbReference type="InterPro" id="IPR004570">
    <property type="entry name" value="Phosphatidylglycerol_P_synth"/>
</dbReference>
<feature type="transmembrane region" description="Helical" evidence="18">
    <location>
        <begin position="12"/>
        <end position="33"/>
    </location>
</feature>
<dbReference type="Proteomes" id="UP000199481">
    <property type="component" value="Unassembled WGS sequence"/>
</dbReference>
<dbReference type="GO" id="GO:0016020">
    <property type="term" value="C:membrane"/>
    <property type="evidence" value="ECO:0007669"/>
    <property type="project" value="UniProtKB-SubCell"/>
</dbReference>
<sequence length="187" mass="21272">MKLQTKDFLTLPNILSYVRLLLIPVFMVQYLTATGIGDYYIAGIIIVFSGLTDLLDGYIARKFNQITELGKLLDPIADKLTQIAVIICLFVHYKKMWIIIALFVAKELFMAVNDFLLYRQGKKLDGAKWFGKVSTAVFYACMTFLVAFPSIQATTANSLMLITGFFLTLSFVLYGREFFTMYQKSSK</sequence>
<evidence type="ECO:0000256" key="16">
    <source>
        <dbReference type="ARBA" id="ARBA00048586"/>
    </source>
</evidence>
<evidence type="ECO:0000256" key="5">
    <source>
        <dbReference type="ARBA" id="ARBA00013170"/>
    </source>
</evidence>
<evidence type="ECO:0000256" key="14">
    <source>
        <dbReference type="ARBA" id="ARBA00023264"/>
    </source>
</evidence>
<keyword evidence="12 18" id="KW-0472">Membrane</keyword>
<dbReference type="GO" id="GO:0008444">
    <property type="term" value="F:CDP-diacylglycerol-glycerol-3-phosphate 3-phosphatidyltransferase activity"/>
    <property type="evidence" value="ECO:0007669"/>
    <property type="project" value="UniProtKB-EC"/>
</dbReference>
<dbReference type="UniPathway" id="UPA00084">
    <property type="reaction ID" value="UER00503"/>
</dbReference>
<keyword evidence="10 18" id="KW-1133">Transmembrane helix</keyword>
<evidence type="ECO:0000313" key="20">
    <source>
        <dbReference type="Proteomes" id="UP000199481"/>
    </source>
</evidence>
<keyword evidence="14" id="KW-1208">Phospholipid metabolism</keyword>
<dbReference type="EC" id="2.7.8.5" evidence="5"/>
<evidence type="ECO:0000256" key="10">
    <source>
        <dbReference type="ARBA" id="ARBA00022989"/>
    </source>
</evidence>
<feature type="transmembrane region" description="Helical" evidence="18">
    <location>
        <begin position="157"/>
        <end position="175"/>
    </location>
</feature>